<name>A0AAV2RCA9_MEGNR</name>
<dbReference type="EMBL" id="CAXKWB010017655">
    <property type="protein sequence ID" value="CAL4119516.1"/>
    <property type="molecule type" value="Genomic_DNA"/>
</dbReference>
<dbReference type="Proteomes" id="UP001497623">
    <property type="component" value="Unassembled WGS sequence"/>
</dbReference>
<reference evidence="1 2" key="1">
    <citation type="submission" date="2024-05" db="EMBL/GenBank/DDBJ databases">
        <authorList>
            <person name="Wallberg A."/>
        </authorList>
    </citation>
    <scope>NUCLEOTIDE SEQUENCE [LARGE SCALE GENOMIC DNA]</scope>
</reference>
<feature type="non-terminal residue" evidence="1">
    <location>
        <position position="1"/>
    </location>
</feature>
<dbReference type="AlphaFoldDB" id="A0AAV2RCA9"/>
<sequence>CAIQQKTTTSVCIMEFPFRWMYCILFLDFSLEDLPHEDFISTVIKHQPITEDLGHSNSILDTISGIRSGIKQEEKQSSQITEISSLSMTADIPKSVSQSYINMDVNESNLVSSKNIT</sequence>
<evidence type="ECO:0000313" key="2">
    <source>
        <dbReference type="Proteomes" id="UP001497623"/>
    </source>
</evidence>
<feature type="non-terminal residue" evidence="1">
    <location>
        <position position="117"/>
    </location>
</feature>
<protein>
    <submittedName>
        <fullName evidence="1">Uncharacterized protein</fullName>
    </submittedName>
</protein>
<accession>A0AAV2RCA9</accession>
<keyword evidence="2" id="KW-1185">Reference proteome</keyword>
<comment type="caution">
    <text evidence="1">The sequence shown here is derived from an EMBL/GenBank/DDBJ whole genome shotgun (WGS) entry which is preliminary data.</text>
</comment>
<proteinExistence type="predicted"/>
<evidence type="ECO:0000313" key="1">
    <source>
        <dbReference type="EMBL" id="CAL4119516.1"/>
    </source>
</evidence>
<gene>
    <name evidence="1" type="ORF">MNOR_LOCUS21694</name>
</gene>
<organism evidence="1 2">
    <name type="scientific">Meganyctiphanes norvegica</name>
    <name type="common">Northern krill</name>
    <name type="synonym">Thysanopoda norvegica</name>
    <dbReference type="NCBI Taxonomy" id="48144"/>
    <lineage>
        <taxon>Eukaryota</taxon>
        <taxon>Metazoa</taxon>
        <taxon>Ecdysozoa</taxon>
        <taxon>Arthropoda</taxon>
        <taxon>Crustacea</taxon>
        <taxon>Multicrustacea</taxon>
        <taxon>Malacostraca</taxon>
        <taxon>Eumalacostraca</taxon>
        <taxon>Eucarida</taxon>
        <taxon>Euphausiacea</taxon>
        <taxon>Euphausiidae</taxon>
        <taxon>Meganyctiphanes</taxon>
    </lineage>
</organism>